<keyword evidence="1" id="KW-0472">Membrane</keyword>
<proteinExistence type="predicted"/>
<dbReference type="EMBL" id="JBIUZV010000003">
    <property type="protein sequence ID" value="MFJ3045824.1"/>
    <property type="molecule type" value="Genomic_DNA"/>
</dbReference>
<dbReference type="Proteomes" id="UP001617427">
    <property type="component" value="Unassembled WGS sequence"/>
</dbReference>
<dbReference type="InterPro" id="IPR022064">
    <property type="entry name" value="DUF3619"/>
</dbReference>
<evidence type="ECO:0000313" key="2">
    <source>
        <dbReference type="EMBL" id="MFJ3045824.1"/>
    </source>
</evidence>
<dbReference type="RefSeq" id="WP_050467238.1">
    <property type="nucleotide sequence ID" value="NZ_JBIUZV010000003.1"/>
</dbReference>
<keyword evidence="1" id="KW-0812">Transmembrane</keyword>
<reference evidence="2 3" key="1">
    <citation type="submission" date="2024-10" db="EMBL/GenBank/DDBJ databases">
        <title>The Natural Products Discovery Center: Release of the First 8490 Sequenced Strains for Exploring Actinobacteria Biosynthetic Diversity.</title>
        <authorList>
            <person name="Kalkreuter E."/>
            <person name="Kautsar S.A."/>
            <person name="Yang D."/>
            <person name="Bader C.D."/>
            <person name="Teijaro C.N."/>
            <person name="Fluegel L."/>
            <person name="Davis C.M."/>
            <person name="Simpson J.R."/>
            <person name="Lauterbach L."/>
            <person name="Steele A.D."/>
            <person name="Gui C."/>
            <person name="Meng S."/>
            <person name="Li G."/>
            <person name="Viehrig K."/>
            <person name="Ye F."/>
            <person name="Su P."/>
            <person name="Kiefer A.F."/>
            <person name="Nichols A."/>
            <person name="Cepeda A.J."/>
            <person name="Yan W."/>
            <person name="Fan B."/>
            <person name="Jiang Y."/>
            <person name="Adhikari A."/>
            <person name="Zheng C.-J."/>
            <person name="Schuster L."/>
            <person name="Cowan T.M."/>
            <person name="Smanski M.J."/>
            <person name="Chevrette M.G."/>
            <person name="De Carvalho L.P.S."/>
            <person name="Shen B."/>
        </authorList>
    </citation>
    <scope>NUCLEOTIDE SEQUENCE [LARGE SCALE GENOMIC DNA]</scope>
    <source>
        <strain evidence="2 3">NPDC087045</strain>
    </source>
</reference>
<sequence length="136" mass="14555">MNNKELQFAYKVKMALDANLDNMSDDTLQSLAAARRVALARKKKAPLTVRVEQPVFAGALGAGGSMSSGQPSWLGRLGVAVPLLAGIILFAGIYQHENAKRVADLAEIDAAVLSDELPLSAYLDHGFNAYLAEKNQ</sequence>
<keyword evidence="3" id="KW-1185">Reference proteome</keyword>
<feature type="transmembrane region" description="Helical" evidence="1">
    <location>
        <begin position="73"/>
        <end position="94"/>
    </location>
</feature>
<evidence type="ECO:0000313" key="3">
    <source>
        <dbReference type="Proteomes" id="UP001617427"/>
    </source>
</evidence>
<gene>
    <name evidence="2" type="ORF">ACIPEN_08345</name>
</gene>
<keyword evidence="1" id="KW-1133">Transmembrane helix</keyword>
<organism evidence="2 3">
    <name type="scientific">Herbaspirillum chlorophenolicum</name>
    <dbReference type="NCBI Taxonomy" id="211589"/>
    <lineage>
        <taxon>Bacteria</taxon>
        <taxon>Pseudomonadati</taxon>
        <taxon>Pseudomonadota</taxon>
        <taxon>Betaproteobacteria</taxon>
        <taxon>Burkholderiales</taxon>
        <taxon>Oxalobacteraceae</taxon>
        <taxon>Herbaspirillum</taxon>
    </lineage>
</organism>
<evidence type="ECO:0000256" key="1">
    <source>
        <dbReference type="SAM" id="Phobius"/>
    </source>
</evidence>
<dbReference type="Pfam" id="PF12279">
    <property type="entry name" value="DUF3619"/>
    <property type="match status" value="1"/>
</dbReference>
<accession>A0ABW8EWJ1</accession>
<name>A0ABW8EWJ1_9BURK</name>
<comment type="caution">
    <text evidence="2">The sequence shown here is derived from an EMBL/GenBank/DDBJ whole genome shotgun (WGS) entry which is preliminary data.</text>
</comment>
<protein>
    <submittedName>
        <fullName evidence="2">DUF3619 family protein</fullName>
    </submittedName>
</protein>